<keyword evidence="7" id="KW-1185">Reference proteome</keyword>
<dbReference type="InterPro" id="IPR004031">
    <property type="entry name" value="PMP22/EMP/MP20/Claudin"/>
</dbReference>
<feature type="transmembrane region" description="Helical" evidence="5">
    <location>
        <begin position="166"/>
        <end position="184"/>
    </location>
</feature>
<keyword evidence="4 5" id="KW-0472">Membrane</keyword>
<gene>
    <name evidence="6" type="primary">NKG7</name>
    <name evidence="6" type="ORF">Y1Q_0013906</name>
</gene>
<sequence length="192" mass="19782">MPGSPTAQVSDTQRPPKARAMPGWGVAACLLAGLGEMLLLTALSTEYWMLSRGPQHTGHSGLWQVCVTGMQETCDTPTDVTGTVQATRICLVLAAVLGVLCTVLAVAAVTSCPCRDSGVGPGATIVSFAAGVLGLAAMVVFTAGVWDSTASSQVQRSFGWSFSLGWAGPPALLLAGVCSLLLHLRRGPYSHI</sequence>
<accession>A0A151MVP2</accession>
<comment type="subcellular location">
    <subcellularLocation>
        <location evidence="1">Membrane</location>
        <topology evidence="1">Multi-pass membrane protein</topology>
    </subcellularLocation>
</comment>
<keyword evidence="3 5" id="KW-1133">Transmembrane helix</keyword>
<feature type="transmembrane region" description="Helical" evidence="5">
    <location>
        <begin position="86"/>
        <end position="110"/>
    </location>
</feature>
<dbReference type="EMBL" id="AKHW03004844">
    <property type="protein sequence ID" value="KYO28616.1"/>
    <property type="molecule type" value="Genomic_DNA"/>
</dbReference>
<dbReference type="STRING" id="8496.A0A151MVP2"/>
<evidence type="ECO:0000256" key="2">
    <source>
        <dbReference type="ARBA" id="ARBA00022692"/>
    </source>
</evidence>
<dbReference type="Pfam" id="PF00822">
    <property type="entry name" value="PMP22_Claudin"/>
    <property type="match status" value="1"/>
</dbReference>
<evidence type="ECO:0000256" key="5">
    <source>
        <dbReference type="SAM" id="Phobius"/>
    </source>
</evidence>
<feature type="transmembrane region" description="Helical" evidence="5">
    <location>
        <begin position="122"/>
        <end position="146"/>
    </location>
</feature>
<keyword evidence="2 5" id="KW-0812">Transmembrane</keyword>
<evidence type="ECO:0000313" key="6">
    <source>
        <dbReference type="EMBL" id="KYO28616.1"/>
    </source>
</evidence>
<evidence type="ECO:0000256" key="4">
    <source>
        <dbReference type="ARBA" id="ARBA00023136"/>
    </source>
</evidence>
<protein>
    <submittedName>
        <fullName evidence="6">Protein NKG7</fullName>
    </submittedName>
</protein>
<evidence type="ECO:0000256" key="3">
    <source>
        <dbReference type="ARBA" id="ARBA00022989"/>
    </source>
</evidence>
<evidence type="ECO:0000313" key="7">
    <source>
        <dbReference type="Proteomes" id="UP000050525"/>
    </source>
</evidence>
<dbReference type="PANTHER" id="PTHR10671">
    <property type="entry name" value="EPITHELIAL MEMBRANE PROTEIN-RELATED"/>
    <property type="match status" value="1"/>
</dbReference>
<comment type="caution">
    <text evidence="6">The sequence shown here is derived from an EMBL/GenBank/DDBJ whole genome shotgun (WGS) entry which is preliminary data.</text>
</comment>
<name>A0A151MVP2_ALLMI</name>
<dbReference type="InterPro" id="IPR050579">
    <property type="entry name" value="PMP-22/EMP/MP20-like"/>
</dbReference>
<dbReference type="PANTHER" id="PTHR10671:SF34">
    <property type="entry name" value="PROTEIN NKG7"/>
    <property type="match status" value="1"/>
</dbReference>
<evidence type="ECO:0000256" key="1">
    <source>
        <dbReference type="ARBA" id="ARBA00004141"/>
    </source>
</evidence>
<dbReference type="GO" id="GO:0005886">
    <property type="term" value="C:plasma membrane"/>
    <property type="evidence" value="ECO:0007669"/>
    <property type="project" value="TreeGrafter"/>
</dbReference>
<organism evidence="6 7">
    <name type="scientific">Alligator mississippiensis</name>
    <name type="common">American alligator</name>
    <dbReference type="NCBI Taxonomy" id="8496"/>
    <lineage>
        <taxon>Eukaryota</taxon>
        <taxon>Metazoa</taxon>
        <taxon>Chordata</taxon>
        <taxon>Craniata</taxon>
        <taxon>Vertebrata</taxon>
        <taxon>Euteleostomi</taxon>
        <taxon>Archelosauria</taxon>
        <taxon>Archosauria</taxon>
        <taxon>Crocodylia</taxon>
        <taxon>Alligatoridae</taxon>
        <taxon>Alligatorinae</taxon>
        <taxon>Alligator</taxon>
    </lineage>
</organism>
<dbReference type="AlphaFoldDB" id="A0A151MVP2"/>
<reference evidence="6 7" key="1">
    <citation type="journal article" date="2012" name="Genome Biol.">
        <title>Sequencing three crocodilian genomes to illuminate the evolution of archosaurs and amniotes.</title>
        <authorList>
            <person name="St John J.A."/>
            <person name="Braun E.L."/>
            <person name="Isberg S.R."/>
            <person name="Miles L.G."/>
            <person name="Chong A.Y."/>
            <person name="Gongora J."/>
            <person name="Dalzell P."/>
            <person name="Moran C."/>
            <person name="Bed'hom B."/>
            <person name="Abzhanov A."/>
            <person name="Burgess S.C."/>
            <person name="Cooksey A.M."/>
            <person name="Castoe T.A."/>
            <person name="Crawford N.G."/>
            <person name="Densmore L.D."/>
            <person name="Drew J.C."/>
            <person name="Edwards S.V."/>
            <person name="Faircloth B.C."/>
            <person name="Fujita M.K."/>
            <person name="Greenwold M.J."/>
            <person name="Hoffmann F.G."/>
            <person name="Howard J.M."/>
            <person name="Iguchi T."/>
            <person name="Janes D.E."/>
            <person name="Khan S.Y."/>
            <person name="Kohno S."/>
            <person name="de Koning A.J."/>
            <person name="Lance S.L."/>
            <person name="McCarthy F.M."/>
            <person name="McCormack J.E."/>
            <person name="Merchant M.E."/>
            <person name="Peterson D.G."/>
            <person name="Pollock D.D."/>
            <person name="Pourmand N."/>
            <person name="Raney B.J."/>
            <person name="Roessler K.A."/>
            <person name="Sanford J.R."/>
            <person name="Sawyer R.H."/>
            <person name="Schmidt C.J."/>
            <person name="Triplett E.W."/>
            <person name="Tuberville T.D."/>
            <person name="Venegas-Anaya M."/>
            <person name="Howard J.T."/>
            <person name="Jarvis E.D."/>
            <person name="Guillette L.J.Jr."/>
            <person name="Glenn T.C."/>
            <person name="Green R.E."/>
            <person name="Ray D.A."/>
        </authorList>
    </citation>
    <scope>NUCLEOTIDE SEQUENCE [LARGE SCALE GENOMIC DNA]</scope>
    <source>
        <strain evidence="6">KSC_2009_1</strain>
    </source>
</reference>
<proteinExistence type="predicted"/>
<feature type="transmembrane region" description="Helical" evidence="5">
    <location>
        <begin position="21"/>
        <end position="43"/>
    </location>
</feature>
<dbReference type="Gene3D" id="1.20.140.150">
    <property type="match status" value="1"/>
</dbReference>
<dbReference type="Proteomes" id="UP000050525">
    <property type="component" value="Unassembled WGS sequence"/>
</dbReference>